<dbReference type="PROSITE" id="PS50943">
    <property type="entry name" value="HTH_CROC1"/>
    <property type="match status" value="1"/>
</dbReference>
<sequence length="234" mass="26734">MTDRFRDREHWKADAYGNVWRPDLPMNRPAEARRWPNLIKQLRRRAGLSQAALAEELGVRQASVSRWENGHDLPSLQLRRRMRAMLQTSNASCLKQQLQIRMTYAPSPMSIVGPGARFLDFSRSFAAETGTIIERLKGHRVYGQFGETVDVTTEKWEKSGIFSGDVAFTLTVLTFEDAAGQSIHLKNFDTPHLIDDDEIVTICETRRIEKTAYDEHILTYGGPVFSLSYEDLES</sequence>
<accession>A0ABW3C4W2</accession>
<keyword evidence="3" id="KW-1185">Reference proteome</keyword>
<comment type="caution">
    <text evidence="2">The sequence shown here is derived from an EMBL/GenBank/DDBJ whole genome shotgun (WGS) entry which is preliminary data.</text>
</comment>
<protein>
    <submittedName>
        <fullName evidence="2">Helix-turn-helix transcriptional regulator</fullName>
    </submittedName>
</protein>
<reference evidence="3" key="1">
    <citation type="journal article" date="2019" name="Int. J. Syst. Evol. Microbiol.">
        <title>The Global Catalogue of Microorganisms (GCM) 10K type strain sequencing project: providing services to taxonomists for standard genome sequencing and annotation.</title>
        <authorList>
            <consortium name="The Broad Institute Genomics Platform"/>
            <consortium name="The Broad Institute Genome Sequencing Center for Infectious Disease"/>
            <person name="Wu L."/>
            <person name="Ma J."/>
        </authorList>
    </citation>
    <scope>NUCLEOTIDE SEQUENCE [LARGE SCALE GENOMIC DNA]</scope>
    <source>
        <strain evidence="3">CCUG 52537</strain>
    </source>
</reference>
<dbReference type="SMART" id="SM00530">
    <property type="entry name" value="HTH_XRE"/>
    <property type="match status" value="1"/>
</dbReference>
<dbReference type="RefSeq" id="WP_381490589.1">
    <property type="nucleotide sequence ID" value="NZ_JBHTIK010000005.1"/>
</dbReference>
<organism evidence="2 3">
    <name type="scientific">Sphingosinicella xenopeptidilytica</name>
    <dbReference type="NCBI Taxonomy" id="364098"/>
    <lineage>
        <taxon>Bacteria</taxon>
        <taxon>Pseudomonadati</taxon>
        <taxon>Pseudomonadota</taxon>
        <taxon>Alphaproteobacteria</taxon>
        <taxon>Sphingomonadales</taxon>
        <taxon>Sphingosinicellaceae</taxon>
        <taxon>Sphingosinicella</taxon>
    </lineage>
</organism>
<dbReference type="Proteomes" id="UP001597124">
    <property type="component" value="Unassembled WGS sequence"/>
</dbReference>
<evidence type="ECO:0000259" key="1">
    <source>
        <dbReference type="PROSITE" id="PS50943"/>
    </source>
</evidence>
<dbReference type="Pfam" id="PF01381">
    <property type="entry name" value="HTH_3"/>
    <property type="match status" value="1"/>
</dbReference>
<feature type="domain" description="HTH cro/C1-type" evidence="1">
    <location>
        <begin position="39"/>
        <end position="78"/>
    </location>
</feature>
<dbReference type="SUPFAM" id="SSF47413">
    <property type="entry name" value="lambda repressor-like DNA-binding domains"/>
    <property type="match status" value="1"/>
</dbReference>
<dbReference type="InterPro" id="IPR001387">
    <property type="entry name" value="Cro/C1-type_HTH"/>
</dbReference>
<proteinExistence type="predicted"/>
<name>A0ABW3C4W2_SPHXN</name>
<evidence type="ECO:0000313" key="2">
    <source>
        <dbReference type="EMBL" id="MFD0848940.1"/>
    </source>
</evidence>
<dbReference type="CDD" id="cd00093">
    <property type="entry name" value="HTH_XRE"/>
    <property type="match status" value="1"/>
</dbReference>
<gene>
    <name evidence="2" type="ORF">ACFQ00_11440</name>
</gene>
<dbReference type="EMBL" id="JBHTIK010000005">
    <property type="protein sequence ID" value="MFD0848940.1"/>
    <property type="molecule type" value="Genomic_DNA"/>
</dbReference>
<dbReference type="Gene3D" id="1.10.260.40">
    <property type="entry name" value="lambda repressor-like DNA-binding domains"/>
    <property type="match status" value="1"/>
</dbReference>
<evidence type="ECO:0000313" key="3">
    <source>
        <dbReference type="Proteomes" id="UP001597124"/>
    </source>
</evidence>
<dbReference type="InterPro" id="IPR010982">
    <property type="entry name" value="Lambda_DNA-bd_dom_sf"/>
</dbReference>